<organism evidence="2 3">
    <name type="scientific">Acorus gramineus</name>
    <name type="common">Dwarf sweet flag</name>
    <dbReference type="NCBI Taxonomy" id="55184"/>
    <lineage>
        <taxon>Eukaryota</taxon>
        <taxon>Viridiplantae</taxon>
        <taxon>Streptophyta</taxon>
        <taxon>Embryophyta</taxon>
        <taxon>Tracheophyta</taxon>
        <taxon>Spermatophyta</taxon>
        <taxon>Magnoliopsida</taxon>
        <taxon>Liliopsida</taxon>
        <taxon>Acoraceae</taxon>
        <taxon>Acorus</taxon>
    </lineage>
</organism>
<evidence type="ECO:0008006" key="4">
    <source>
        <dbReference type="Google" id="ProtNLM"/>
    </source>
</evidence>
<keyword evidence="3" id="KW-1185">Reference proteome</keyword>
<gene>
    <name evidence="2" type="ORF">QJS04_geneDACA020952</name>
</gene>
<evidence type="ECO:0000256" key="1">
    <source>
        <dbReference type="SAM" id="MobiDB-lite"/>
    </source>
</evidence>
<reference evidence="2" key="2">
    <citation type="submission" date="2023-06" db="EMBL/GenBank/DDBJ databases">
        <authorList>
            <person name="Ma L."/>
            <person name="Liu K.-W."/>
            <person name="Li Z."/>
            <person name="Hsiao Y.-Y."/>
            <person name="Qi Y."/>
            <person name="Fu T."/>
            <person name="Tang G."/>
            <person name="Zhang D."/>
            <person name="Sun W.-H."/>
            <person name="Liu D.-K."/>
            <person name="Li Y."/>
            <person name="Chen G.-Z."/>
            <person name="Liu X.-D."/>
            <person name="Liao X.-Y."/>
            <person name="Jiang Y.-T."/>
            <person name="Yu X."/>
            <person name="Hao Y."/>
            <person name="Huang J."/>
            <person name="Zhao X.-W."/>
            <person name="Ke S."/>
            <person name="Chen Y.-Y."/>
            <person name="Wu W.-L."/>
            <person name="Hsu J.-L."/>
            <person name="Lin Y.-F."/>
            <person name="Huang M.-D."/>
            <person name="Li C.-Y."/>
            <person name="Huang L."/>
            <person name="Wang Z.-W."/>
            <person name="Zhao X."/>
            <person name="Zhong W.-Y."/>
            <person name="Peng D.-H."/>
            <person name="Ahmad S."/>
            <person name="Lan S."/>
            <person name="Zhang J.-S."/>
            <person name="Tsai W.-C."/>
            <person name="Van De Peer Y."/>
            <person name="Liu Z.-J."/>
        </authorList>
    </citation>
    <scope>NUCLEOTIDE SEQUENCE</scope>
    <source>
        <strain evidence="2">SCP</strain>
        <tissue evidence="2">Leaves</tissue>
    </source>
</reference>
<feature type="region of interest" description="Disordered" evidence="1">
    <location>
        <begin position="12"/>
        <end position="43"/>
    </location>
</feature>
<evidence type="ECO:0000313" key="3">
    <source>
        <dbReference type="Proteomes" id="UP001179952"/>
    </source>
</evidence>
<proteinExistence type="predicted"/>
<sequence>MDQGRAYEVLGRAASTRQVRVGGHREGLRHHQEHDPGHQPRPEALLASVEEWRQAAQGLEHL</sequence>
<dbReference type="EMBL" id="JAUJYN010000005">
    <property type="protein sequence ID" value="KAK1270703.1"/>
    <property type="molecule type" value="Genomic_DNA"/>
</dbReference>
<accession>A0AAV9B1Z7</accession>
<reference evidence="2" key="1">
    <citation type="journal article" date="2023" name="Nat. Commun.">
        <title>Diploid and tetraploid genomes of Acorus and the evolution of monocots.</title>
        <authorList>
            <person name="Ma L."/>
            <person name="Liu K.W."/>
            <person name="Li Z."/>
            <person name="Hsiao Y.Y."/>
            <person name="Qi Y."/>
            <person name="Fu T."/>
            <person name="Tang G.D."/>
            <person name="Zhang D."/>
            <person name="Sun W.H."/>
            <person name="Liu D.K."/>
            <person name="Li Y."/>
            <person name="Chen G.Z."/>
            <person name="Liu X.D."/>
            <person name="Liao X.Y."/>
            <person name="Jiang Y.T."/>
            <person name="Yu X."/>
            <person name="Hao Y."/>
            <person name="Huang J."/>
            <person name="Zhao X.W."/>
            <person name="Ke S."/>
            <person name="Chen Y.Y."/>
            <person name="Wu W.L."/>
            <person name="Hsu J.L."/>
            <person name="Lin Y.F."/>
            <person name="Huang M.D."/>
            <person name="Li C.Y."/>
            <person name="Huang L."/>
            <person name="Wang Z.W."/>
            <person name="Zhao X."/>
            <person name="Zhong W.Y."/>
            <person name="Peng D.H."/>
            <person name="Ahmad S."/>
            <person name="Lan S."/>
            <person name="Zhang J.S."/>
            <person name="Tsai W.C."/>
            <person name="Van de Peer Y."/>
            <person name="Liu Z.J."/>
        </authorList>
    </citation>
    <scope>NUCLEOTIDE SEQUENCE</scope>
    <source>
        <strain evidence="2">SCP</strain>
    </source>
</reference>
<dbReference type="AlphaFoldDB" id="A0AAV9B1Z7"/>
<name>A0AAV9B1Z7_ACOGR</name>
<feature type="compositionally biased region" description="Basic and acidic residues" evidence="1">
    <location>
        <begin position="23"/>
        <end position="41"/>
    </location>
</feature>
<comment type="caution">
    <text evidence="2">The sequence shown here is derived from an EMBL/GenBank/DDBJ whole genome shotgun (WGS) entry which is preliminary data.</text>
</comment>
<evidence type="ECO:0000313" key="2">
    <source>
        <dbReference type="EMBL" id="KAK1270703.1"/>
    </source>
</evidence>
<protein>
    <recommendedName>
        <fullName evidence="4">MHC class I antigen</fullName>
    </recommendedName>
</protein>
<dbReference type="Proteomes" id="UP001179952">
    <property type="component" value="Unassembled WGS sequence"/>
</dbReference>